<dbReference type="GO" id="GO:0004527">
    <property type="term" value="F:exonuclease activity"/>
    <property type="evidence" value="ECO:0007669"/>
    <property type="project" value="UniProtKB-KW"/>
</dbReference>
<evidence type="ECO:0000313" key="6">
    <source>
        <dbReference type="EMBL" id="ALO65384.1"/>
    </source>
</evidence>
<dbReference type="EMBL" id="CP013200">
    <property type="protein sequence ID" value="ALO65384.1"/>
    <property type="molecule type" value="Genomic_DNA"/>
</dbReference>
<evidence type="ECO:0000256" key="4">
    <source>
        <dbReference type="SAM" id="MobiDB-lite"/>
    </source>
</evidence>
<dbReference type="GO" id="GO:0003887">
    <property type="term" value="F:DNA-directed DNA polymerase activity"/>
    <property type="evidence" value="ECO:0007669"/>
    <property type="project" value="UniProtKB-EC"/>
</dbReference>
<proteinExistence type="predicted"/>
<dbReference type="CDD" id="cd06444">
    <property type="entry name" value="DNA_pol_A"/>
    <property type="match status" value="1"/>
</dbReference>
<feature type="domain" description="DNA-directed DNA polymerase family A palm" evidence="5">
    <location>
        <begin position="319"/>
        <end position="549"/>
    </location>
</feature>
<protein>
    <recommendedName>
        <fullName evidence="1">DNA-directed DNA polymerase</fullName>
        <ecNumber evidence="1">2.7.7.7</ecNumber>
    </recommendedName>
</protein>
<dbReference type="InterPro" id="IPR001098">
    <property type="entry name" value="DNA-dir_DNA_pol_A_palm_dom"/>
</dbReference>
<reference evidence="7" key="1">
    <citation type="submission" date="2015-11" db="EMBL/GenBank/DDBJ databases">
        <authorList>
            <person name="Kumar R."/>
            <person name="Singh D."/>
            <person name="Swarnkar M.K."/>
            <person name="Singh A.K."/>
            <person name="Kumar S."/>
        </authorList>
    </citation>
    <scope>NUCLEOTIDE SEQUENCE [LARGE SCALE GENOMIC DNA]</scope>
    <source>
        <strain evidence="7">ERGS4:06</strain>
    </source>
</reference>
<evidence type="ECO:0000259" key="5">
    <source>
        <dbReference type="SMART" id="SM00482"/>
    </source>
</evidence>
<dbReference type="PANTHER" id="PTHR10133">
    <property type="entry name" value="DNA POLYMERASE I"/>
    <property type="match status" value="1"/>
</dbReference>
<dbReference type="InterPro" id="IPR043502">
    <property type="entry name" value="DNA/RNA_pol_sf"/>
</dbReference>
<name>A0A0S2LVT3_9MICC</name>
<accession>A0A0S2LVT3</accession>
<organism evidence="6 7">
    <name type="scientific">Arthrobacter alpinus</name>
    <dbReference type="NCBI Taxonomy" id="656366"/>
    <lineage>
        <taxon>Bacteria</taxon>
        <taxon>Bacillati</taxon>
        <taxon>Actinomycetota</taxon>
        <taxon>Actinomycetes</taxon>
        <taxon>Micrococcales</taxon>
        <taxon>Micrococcaceae</taxon>
        <taxon>Arthrobacter</taxon>
    </lineage>
</organism>
<feature type="region of interest" description="Disordered" evidence="4">
    <location>
        <begin position="358"/>
        <end position="378"/>
    </location>
</feature>
<dbReference type="PANTHER" id="PTHR10133:SF27">
    <property type="entry name" value="DNA POLYMERASE NU"/>
    <property type="match status" value="1"/>
</dbReference>
<dbReference type="SMART" id="SM00482">
    <property type="entry name" value="POLAc"/>
    <property type="match status" value="1"/>
</dbReference>
<feature type="region of interest" description="Disordered" evidence="4">
    <location>
        <begin position="457"/>
        <end position="481"/>
    </location>
</feature>
<dbReference type="Gene3D" id="1.10.150.20">
    <property type="entry name" value="5' to 3' exonuclease, C-terminal subdomain"/>
    <property type="match status" value="1"/>
</dbReference>
<sequence length="590" mass="63762">MYALLAVSPHDSATVISLRHDDGTPSAPVQMVTRAALAATVHTLEQTHHPRWVWDRATNWYPELLAQDVRVEKCHDLALCQGILRHSDYASATSYSEQSIDILPEPDRAGPALRGPQPGQDSLFDTPGGSADSHGWDLDTVMAELVAQKTAVSSSTHPARLTLLLSAESAGALVAAEMHHEGIPWREDLHRRLLHDLLGPEPVGYARPDKLEALAGVLRTTLNAPSLNPDSPQDLMRALHRAGIEAKSTRSWELQEFKHPAIEPLLAYRKLSRLFTTNGWNWLQQWVHDGRFHSEYVVGGVVSGRWASRGGGAMQIPAQIRGAAMADPGYTFIVADAAQLEPRVLAALSQDTAMAAAGSASAGHNPGETAGDTSGHTAGQSKDLYAGIAAEGFGGDRSMAKVALLGAIYGATTGDSGRLVPQLARMYPRALEFVEQAARAGERGEVVTTYLGRSTPAVSQEWRDGQRSTSSQEQRRAESAARSRGRFTRNFVVQGTAAEWACCWLADLRRRLRALPSLPPIAGGKPGPRTPQLVAFLHDEVVVHCPLELVSEVTAMMHESSMAATNLIFGHMPLEFPVKATVVECYANAK</sequence>
<dbReference type="InterPro" id="IPR002298">
    <property type="entry name" value="DNA_polymerase_A"/>
</dbReference>
<keyword evidence="6" id="KW-0269">Exonuclease</keyword>
<feature type="region of interest" description="Disordered" evidence="4">
    <location>
        <begin position="107"/>
        <end position="130"/>
    </location>
</feature>
<dbReference type="OrthoDB" id="4414061at2"/>
<dbReference type="RefSeq" id="WP_062285771.1">
    <property type="nucleotide sequence ID" value="NZ_CP013200.1"/>
</dbReference>
<dbReference type="GO" id="GO:0006261">
    <property type="term" value="P:DNA-templated DNA replication"/>
    <property type="evidence" value="ECO:0007669"/>
    <property type="project" value="InterPro"/>
</dbReference>
<keyword evidence="6" id="KW-0378">Hydrolase</keyword>
<evidence type="ECO:0000313" key="7">
    <source>
        <dbReference type="Proteomes" id="UP000059574"/>
    </source>
</evidence>
<keyword evidence="6" id="KW-0540">Nuclease</keyword>
<dbReference type="Pfam" id="PF00476">
    <property type="entry name" value="DNA_pol_A"/>
    <property type="match status" value="1"/>
</dbReference>
<dbReference type="NCBIfam" id="NF011538">
    <property type="entry name" value="PRK14975.1-1"/>
    <property type="match status" value="1"/>
</dbReference>
<evidence type="ECO:0000256" key="1">
    <source>
        <dbReference type="ARBA" id="ARBA00012417"/>
    </source>
</evidence>
<dbReference type="GO" id="GO:0006302">
    <property type="term" value="P:double-strand break repair"/>
    <property type="evidence" value="ECO:0007669"/>
    <property type="project" value="TreeGrafter"/>
</dbReference>
<dbReference type="EC" id="2.7.7.7" evidence="1"/>
<keyword evidence="2" id="KW-0235">DNA replication</keyword>
<evidence type="ECO:0000256" key="3">
    <source>
        <dbReference type="ARBA" id="ARBA00049244"/>
    </source>
</evidence>
<dbReference type="Proteomes" id="UP000059574">
    <property type="component" value="Chromosome"/>
</dbReference>
<dbReference type="AlphaFoldDB" id="A0A0S2LVT3"/>
<dbReference type="Gene3D" id="3.30.70.370">
    <property type="match status" value="1"/>
</dbReference>
<dbReference type="SUPFAM" id="SSF56672">
    <property type="entry name" value="DNA/RNA polymerases"/>
    <property type="match status" value="1"/>
</dbReference>
<dbReference type="GO" id="GO:0003677">
    <property type="term" value="F:DNA binding"/>
    <property type="evidence" value="ECO:0007669"/>
    <property type="project" value="InterPro"/>
</dbReference>
<reference evidence="6 7" key="2">
    <citation type="journal article" date="2016" name="J. Biotechnol.">
        <title>Complete genome sequence of Arthrobacter alpinus ERGS4:06, a yellow pigmented bacterium tolerant to cold and radiations isolated from Sikkim Himalaya.</title>
        <authorList>
            <person name="Kumar R."/>
            <person name="Singh D."/>
            <person name="Swarnkar M.K."/>
            <person name="Singh A.K."/>
            <person name="Kumar S."/>
        </authorList>
    </citation>
    <scope>NUCLEOTIDE SEQUENCE [LARGE SCALE GENOMIC DNA]</scope>
    <source>
        <strain evidence="6 7">ERGS4:06</strain>
    </source>
</reference>
<comment type="catalytic activity">
    <reaction evidence="3">
        <text>DNA(n) + a 2'-deoxyribonucleoside 5'-triphosphate = DNA(n+1) + diphosphate</text>
        <dbReference type="Rhea" id="RHEA:22508"/>
        <dbReference type="Rhea" id="RHEA-COMP:17339"/>
        <dbReference type="Rhea" id="RHEA-COMP:17340"/>
        <dbReference type="ChEBI" id="CHEBI:33019"/>
        <dbReference type="ChEBI" id="CHEBI:61560"/>
        <dbReference type="ChEBI" id="CHEBI:173112"/>
        <dbReference type="EC" id="2.7.7.7"/>
    </reaction>
</comment>
<gene>
    <name evidence="6" type="ORF">AS189_01340</name>
</gene>
<evidence type="ECO:0000256" key="2">
    <source>
        <dbReference type="ARBA" id="ARBA00022705"/>
    </source>
</evidence>